<proteinExistence type="predicted"/>
<feature type="compositionally biased region" description="Low complexity" evidence="1">
    <location>
        <begin position="558"/>
        <end position="569"/>
    </location>
</feature>
<keyword evidence="2" id="KW-1133">Transmembrane helix</keyword>
<dbReference type="InParanoid" id="A0A2P5I0U3"/>
<keyword evidence="4" id="KW-1185">Reference proteome</keyword>
<feature type="compositionally biased region" description="Basic and acidic residues" evidence="1">
    <location>
        <begin position="96"/>
        <end position="111"/>
    </location>
</feature>
<sequence>MQLTETVTIINKSGKIIGNGRHIVNIFKEAKAAYQDKKASIKAERAAAAELRPGLKKAQTYAGPAPSQYTYGPDQVYDAPDRRHFLEYDEGSYYTHEPERIDDGDCRRSIDDAGSDGRSVASSRRSHATSHRSHASHRSHRSKRTSRDDDETRSTRPPLTAPLTASNLRTHSEVSSTAPSQITAVYRSPYAETAPRDSMMMSRPNLARAPTAPPSTMVTMEPALVHVPRQNYAVMHHAMSESDLSTVRPTPPPKDKVKKKKEIDMNLAYGTIPPDLASRTDLGPVTRAEEERAAADAELKRQHEARALMARIDTILDEAEAVQHSASSIIDHLQRKPEAAAAVALMLAELSTLLKTLGPGFLSVVKGGSPAIFALLASPQFLVGVGVAVGVTVVCFGGWKIVKRIKEAKAVAAEREASAQAYEMHGQQQYYSPYQQQEQYVPRSGQSGFEDGGSRYGPSEDDALVLEEELSTIETWRRGIVPSELGEDEDDELARSIAESADLELITPDAAQSVRDDGRSIRTVRTHRSSKSHRTHRSSHRWADEEDAGTEVPDRRSSSGSSRASRAGATESVAAPPPSEAGSDRSQKTSRSKANTVRTSATRAIEDGSRQREENSLESVLQGSQAPTLGSRKNSMLKTLFRKKKEREDGRESAAVSVLA</sequence>
<feature type="compositionally biased region" description="Polar residues" evidence="1">
    <location>
        <begin position="617"/>
        <end position="636"/>
    </location>
</feature>
<reference evidence="3" key="1">
    <citation type="submission" date="2017-09" db="EMBL/GenBank/DDBJ databases">
        <title>Polyketide synthases of a Diaporthe helianthi virulent isolate.</title>
        <authorList>
            <person name="Baroncelli R."/>
        </authorList>
    </citation>
    <scope>NUCLEOTIDE SEQUENCE [LARGE SCALE GENOMIC DNA]</scope>
    <source>
        <strain evidence="3">7/96</strain>
    </source>
</reference>
<protein>
    <submittedName>
        <fullName evidence="3">Uncharacterized protein</fullName>
    </submittedName>
</protein>
<dbReference type="OrthoDB" id="5402307at2759"/>
<feature type="compositionally biased region" description="Polar residues" evidence="1">
    <location>
        <begin position="592"/>
        <end position="602"/>
    </location>
</feature>
<feature type="region of interest" description="Disordered" evidence="1">
    <location>
        <begin position="94"/>
        <end position="180"/>
    </location>
</feature>
<feature type="compositionally biased region" description="Basic residues" evidence="1">
    <location>
        <begin position="522"/>
        <end position="540"/>
    </location>
</feature>
<dbReference type="Proteomes" id="UP000094444">
    <property type="component" value="Unassembled WGS sequence"/>
</dbReference>
<name>A0A2P5I0U3_DIAHE</name>
<keyword evidence="2" id="KW-0472">Membrane</keyword>
<evidence type="ECO:0000313" key="3">
    <source>
        <dbReference type="EMBL" id="POS76130.1"/>
    </source>
</evidence>
<evidence type="ECO:0000313" key="4">
    <source>
        <dbReference type="Proteomes" id="UP000094444"/>
    </source>
</evidence>
<dbReference type="AlphaFoldDB" id="A0A2P5I0U3"/>
<dbReference type="EMBL" id="MAVT02000404">
    <property type="protein sequence ID" value="POS76130.1"/>
    <property type="molecule type" value="Genomic_DNA"/>
</dbReference>
<feature type="compositionally biased region" description="Basic residues" evidence="1">
    <location>
        <begin position="124"/>
        <end position="144"/>
    </location>
</feature>
<accession>A0A2P5I0U3</accession>
<keyword evidence="2" id="KW-0812">Transmembrane</keyword>
<organism evidence="3 4">
    <name type="scientific">Diaporthe helianthi</name>
    <dbReference type="NCBI Taxonomy" id="158607"/>
    <lineage>
        <taxon>Eukaryota</taxon>
        <taxon>Fungi</taxon>
        <taxon>Dikarya</taxon>
        <taxon>Ascomycota</taxon>
        <taxon>Pezizomycotina</taxon>
        <taxon>Sordariomycetes</taxon>
        <taxon>Sordariomycetidae</taxon>
        <taxon>Diaporthales</taxon>
        <taxon>Diaporthaceae</taxon>
        <taxon>Diaporthe</taxon>
    </lineage>
</organism>
<dbReference type="STRING" id="158607.A0A2P5I0U3"/>
<comment type="caution">
    <text evidence="3">The sequence shown here is derived from an EMBL/GenBank/DDBJ whole genome shotgun (WGS) entry which is preliminary data.</text>
</comment>
<feature type="compositionally biased region" description="Basic and acidic residues" evidence="1">
    <location>
        <begin position="145"/>
        <end position="154"/>
    </location>
</feature>
<feature type="compositionally biased region" description="Polar residues" evidence="1">
    <location>
        <begin position="163"/>
        <end position="180"/>
    </location>
</feature>
<feature type="transmembrane region" description="Helical" evidence="2">
    <location>
        <begin position="381"/>
        <end position="399"/>
    </location>
</feature>
<feature type="region of interest" description="Disordered" evidence="1">
    <location>
        <begin position="441"/>
        <end position="460"/>
    </location>
</feature>
<evidence type="ECO:0000256" key="2">
    <source>
        <dbReference type="SAM" id="Phobius"/>
    </source>
</evidence>
<feature type="region of interest" description="Disordered" evidence="1">
    <location>
        <begin position="504"/>
        <end position="636"/>
    </location>
</feature>
<feature type="region of interest" description="Disordered" evidence="1">
    <location>
        <begin position="240"/>
        <end position="259"/>
    </location>
</feature>
<evidence type="ECO:0000256" key="1">
    <source>
        <dbReference type="SAM" id="MobiDB-lite"/>
    </source>
</evidence>
<feature type="compositionally biased region" description="Basic and acidic residues" evidence="1">
    <location>
        <begin position="604"/>
        <end position="615"/>
    </location>
</feature>
<gene>
    <name evidence="3" type="ORF">DHEL01_v205473</name>
</gene>